<dbReference type="AlphaFoldDB" id="A0A160P8X4"/>
<evidence type="ECO:0000313" key="3">
    <source>
        <dbReference type="Proteomes" id="UP000217676"/>
    </source>
</evidence>
<dbReference type="KEGG" id="slau:SLA_6554"/>
<gene>
    <name evidence="2" type="ORF">SLA_6554</name>
</gene>
<dbReference type="EMBL" id="AP017424">
    <property type="protein sequence ID" value="BAU87420.1"/>
    <property type="molecule type" value="Genomic_DNA"/>
</dbReference>
<protein>
    <submittedName>
        <fullName evidence="2">Uncharacterized protein</fullName>
    </submittedName>
</protein>
<feature type="region of interest" description="Disordered" evidence="1">
    <location>
        <begin position="134"/>
        <end position="169"/>
    </location>
</feature>
<keyword evidence="3" id="KW-1185">Reference proteome</keyword>
<evidence type="ECO:0000313" key="2">
    <source>
        <dbReference type="EMBL" id="BAU87420.1"/>
    </source>
</evidence>
<sequence>MPPSESLTPAERAALDKALLDTLSPLATTLRSRATGLPEQDLWKADPVDAALSVLGAWKVLDTEVRRLTAIAAGTAGSYGATYQQIGATWGITRQGARKKWPDAVRRTDGGTGTFELFGGTAELTRNAGSGRWRWSARGADGATGPADGPEHPDSPAAPAAPADWATKEEAAAHAGAFLKEHALAR</sequence>
<organism evidence="2 3">
    <name type="scientific">Streptomyces laurentii</name>
    <dbReference type="NCBI Taxonomy" id="39478"/>
    <lineage>
        <taxon>Bacteria</taxon>
        <taxon>Bacillati</taxon>
        <taxon>Actinomycetota</taxon>
        <taxon>Actinomycetes</taxon>
        <taxon>Kitasatosporales</taxon>
        <taxon>Streptomycetaceae</taxon>
        <taxon>Streptomyces</taxon>
    </lineage>
</organism>
<proteinExistence type="predicted"/>
<evidence type="ECO:0000256" key="1">
    <source>
        <dbReference type="SAM" id="MobiDB-lite"/>
    </source>
</evidence>
<name>A0A160P8X4_STRLU</name>
<dbReference type="Proteomes" id="UP000217676">
    <property type="component" value="Chromosome"/>
</dbReference>
<feature type="compositionally biased region" description="Low complexity" evidence="1">
    <location>
        <begin position="137"/>
        <end position="148"/>
    </location>
</feature>
<accession>A0A160P8X4</accession>
<reference evidence="2 3" key="1">
    <citation type="journal article" date="2016" name="Genome Announc.">
        <title>Complete Genome Sequence of Thiostrepton-Producing Streptomyces laurentii ATCC 31255.</title>
        <authorList>
            <person name="Doi K."/>
            <person name="Fujino Y."/>
            <person name="Nagayoshi Y."/>
            <person name="Ohshima T."/>
            <person name="Ogata S."/>
        </authorList>
    </citation>
    <scope>NUCLEOTIDE SEQUENCE [LARGE SCALE GENOMIC DNA]</scope>
    <source>
        <strain evidence="2 3">ATCC 31255</strain>
    </source>
</reference>